<dbReference type="PANTHER" id="PTHR43102:SF2">
    <property type="entry name" value="GAF DOMAIN-CONTAINING PROTEIN"/>
    <property type="match status" value="1"/>
</dbReference>
<dbReference type="RefSeq" id="WP_116757326.1">
    <property type="nucleotide sequence ID" value="NZ_JBHUEX010000001.1"/>
</dbReference>
<organism evidence="5 6">
    <name type="scientific">Amnibacterium flavum</name>
    <dbReference type="NCBI Taxonomy" id="2173173"/>
    <lineage>
        <taxon>Bacteria</taxon>
        <taxon>Bacillati</taxon>
        <taxon>Actinomycetota</taxon>
        <taxon>Actinomycetes</taxon>
        <taxon>Micrococcales</taxon>
        <taxon>Microbacteriaceae</taxon>
        <taxon>Amnibacterium</taxon>
    </lineage>
</organism>
<evidence type="ECO:0000256" key="3">
    <source>
        <dbReference type="PROSITE-ProRule" id="PRU10141"/>
    </source>
</evidence>
<dbReference type="Gene3D" id="1.10.510.10">
    <property type="entry name" value="Transferase(Phosphotransferase) domain 1"/>
    <property type="match status" value="1"/>
</dbReference>
<dbReference type="GO" id="GO:0004674">
    <property type="term" value="F:protein serine/threonine kinase activity"/>
    <property type="evidence" value="ECO:0007669"/>
    <property type="project" value="UniProtKB-KW"/>
</dbReference>
<dbReference type="InterPro" id="IPR017441">
    <property type="entry name" value="Protein_kinase_ATP_BS"/>
</dbReference>
<keyword evidence="5" id="KW-0418">Kinase</keyword>
<comment type="caution">
    <text evidence="5">The sequence shown here is derived from an EMBL/GenBank/DDBJ whole genome shotgun (WGS) entry which is preliminary data.</text>
</comment>
<proteinExistence type="predicted"/>
<evidence type="ECO:0000313" key="6">
    <source>
        <dbReference type="Proteomes" id="UP000244893"/>
    </source>
</evidence>
<dbReference type="PROSITE" id="PS50011">
    <property type="entry name" value="PROTEIN_KINASE_DOM"/>
    <property type="match status" value="1"/>
</dbReference>
<dbReference type="InterPro" id="IPR029016">
    <property type="entry name" value="GAF-like_dom_sf"/>
</dbReference>
<keyword evidence="5" id="KW-0723">Serine/threonine-protein kinase</keyword>
<dbReference type="Gene3D" id="3.30.450.40">
    <property type="match status" value="1"/>
</dbReference>
<keyword evidence="6" id="KW-1185">Reference proteome</keyword>
<feature type="binding site" evidence="3">
    <location>
        <position position="44"/>
    </location>
    <ligand>
        <name>ATP</name>
        <dbReference type="ChEBI" id="CHEBI:30616"/>
    </ligand>
</feature>
<dbReference type="InterPro" id="IPR008271">
    <property type="entry name" value="Ser/Thr_kinase_AS"/>
</dbReference>
<dbReference type="SMART" id="SM00220">
    <property type="entry name" value="S_TKc"/>
    <property type="match status" value="1"/>
</dbReference>
<dbReference type="OrthoDB" id="9762169at2"/>
<dbReference type="Proteomes" id="UP000244893">
    <property type="component" value="Unassembled WGS sequence"/>
</dbReference>
<dbReference type="SMART" id="SM00065">
    <property type="entry name" value="GAF"/>
    <property type="match status" value="1"/>
</dbReference>
<feature type="domain" description="Protein kinase" evidence="4">
    <location>
        <begin position="15"/>
        <end position="277"/>
    </location>
</feature>
<keyword evidence="1 3" id="KW-0547">Nucleotide-binding</keyword>
<dbReference type="EMBL" id="QEOP01000002">
    <property type="protein sequence ID" value="PVZ94815.1"/>
    <property type="molecule type" value="Genomic_DNA"/>
</dbReference>
<accession>A0A2V1HQJ8</accession>
<name>A0A2V1HQJ8_9MICO</name>
<keyword evidence="5" id="KW-0808">Transferase</keyword>
<sequence length="461" mass="50211">MPLSFATNGMMYGRYRLIERIGAGGMATVWRASDEALDREVAVKVFTATATTPEAIRLQEREARTAAGHTHHGLVTLLDAGVDQSEEHGDRIFLVMELIDGFDLKVYLENNPLTARDIAYIGHDVAEALEYLHHHDIVHRDIKPANIMLSGFRGGGTRPRAKLTDFGIALPTDRITPAEGTTTGTAAYLSPEQANLDLVGPPTDIYALGLVLLECFTRQIAFPGDAVQSALSRLMRDPEIPETLDPEWRVLLKAMTAREPKARPTATEAMLSLRDLVISNIGRRRTDEDGDTVVPFNEASRIAAVRRLAVLDTEPEDELDRITSIAARALKAPVALISIVDSDRIWFKSRHGVTFDQIARDPGLSASAVLRQEPWIIEDAAKDPRSSENPLVMGDFGLRFYAGVPLTTTDGYSIGTLCVLGFEPRSVSDDDIATLVDLAAMAITRIEGSASALGRSSTGLS</sequence>
<dbReference type="GO" id="GO:0005524">
    <property type="term" value="F:ATP binding"/>
    <property type="evidence" value="ECO:0007669"/>
    <property type="project" value="UniProtKB-UniRule"/>
</dbReference>
<dbReference type="SUPFAM" id="SSF55781">
    <property type="entry name" value="GAF domain-like"/>
    <property type="match status" value="1"/>
</dbReference>
<gene>
    <name evidence="5" type="ORF">DDQ50_14175</name>
</gene>
<dbReference type="Pfam" id="PF00069">
    <property type="entry name" value="Pkinase"/>
    <property type="match status" value="1"/>
</dbReference>
<protein>
    <submittedName>
        <fullName evidence="5">Serine/threonine protein kinase</fullName>
    </submittedName>
</protein>
<dbReference type="PANTHER" id="PTHR43102">
    <property type="entry name" value="SLR1143 PROTEIN"/>
    <property type="match status" value="1"/>
</dbReference>
<dbReference type="Gene3D" id="3.30.200.20">
    <property type="entry name" value="Phosphorylase Kinase, domain 1"/>
    <property type="match status" value="1"/>
</dbReference>
<reference evidence="5 6" key="1">
    <citation type="submission" date="2018-05" db="EMBL/GenBank/DDBJ databases">
        <title>Amnibacterium sp. M8JJ-5, whole genome shotgun sequence.</title>
        <authorList>
            <person name="Tuo L."/>
        </authorList>
    </citation>
    <scope>NUCLEOTIDE SEQUENCE [LARGE SCALE GENOMIC DNA]</scope>
    <source>
        <strain evidence="5 6">M8JJ-5</strain>
    </source>
</reference>
<dbReference type="SUPFAM" id="SSF56112">
    <property type="entry name" value="Protein kinase-like (PK-like)"/>
    <property type="match status" value="1"/>
</dbReference>
<dbReference type="PROSITE" id="PS00108">
    <property type="entry name" value="PROTEIN_KINASE_ST"/>
    <property type="match status" value="1"/>
</dbReference>
<evidence type="ECO:0000256" key="2">
    <source>
        <dbReference type="ARBA" id="ARBA00022840"/>
    </source>
</evidence>
<dbReference type="PROSITE" id="PS00107">
    <property type="entry name" value="PROTEIN_KINASE_ATP"/>
    <property type="match status" value="1"/>
</dbReference>
<dbReference type="InterPro" id="IPR003018">
    <property type="entry name" value="GAF"/>
</dbReference>
<dbReference type="Pfam" id="PF01590">
    <property type="entry name" value="GAF"/>
    <property type="match status" value="1"/>
</dbReference>
<evidence type="ECO:0000313" key="5">
    <source>
        <dbReference type="EMBL" id="PVZ94815.1"/>
    </source>
</evidence>
<dbReference type="AlphaFoldDB" id="A0A2V1HQJ8"/>
<dbReference type="InterPro" id="IPR000719">
    <property type="entry name" value="Prot_kinase_dom"/>
</dbReference>
<dbReference type="InterPro" id="IPR011009">
    <property type="entry name" value="Kinase-like_dom_sf"/>
</dbReference>
<keyword evidence="2 3" id="KW-0067">ATP-binding</keyword>
<dbReference type="CDD" id="cd14014">
    <property type="entry name" value="STKc_PknB_like"/>
    <property type="match status" value="1"/>
</dbReference>
<evidence type="ECO:0000256" key="1">
    <source>
        <dbReference type="ARBA" id="ARBA00022741"/>
    </source>
</evidence>
<evidence type="ECO:0000259" key="4">
    <source>
        <dbReference type="PROSITE" id="PS50011"/>
    </source>
</evidence>